<keyword evidence="1" id="KW-1133">Transmembrane helix</keyword>
<keyword evidence="1" id="KW-0472">Membrane</keyword>
<accession>A0ABV2AFP7</accession>
<evidence type="ECO:0000313" key="3">
    <source>
        <dbReference type="Proteomes" id="UP001439008"/>
    </source>
</evidence>
<dbReference type="EMBL" id="JBDODL010000068">
    <property type="protein sequence ID" value="MES1918475.1"/>
    <property type="molecule type" value="Genomic_DNA"/>
</dbReference>
<gene>
    <name evidence="2" type="ORF">MHBO_000440</name>
</gene>
<name>A0ABV2AFP7_9EUKA</name>
<comment type="caution">
    <text evidence="2">The sequence shown here is derived from an EMBL/GenBank/DDBJ whole genome shotgun (WGS) entry which is preliminary data.</text>
</comment>
<reference evidence="2 3" key="1">
    <citation type="journal article" date="2024" name="BMC Biol.">
        <title>Comparative genomics of Ascetosporea gives new insight into the evolutionary basis for animal parasitism in Rhizaria.</title>
        <authorList>
            <person name="Hiltunen Thoren M."/>
            <person name="Onut-Brannstrom I."/>
            <person name="Alfjorden A."/>
            <person name="Peckova H."/>
            <person name="Swords F."/>
            <person name="Hooper C."/>
            <person name="Holzer A.S."/>
            <person name="Bass D."/>
            <person name="Burki F."/>
        </authorList>
    </citation>
    <scope>NUCLEOTIDE SEQUENCE [LARGE SCALE GENOMIC DNA]</scope>
    <source>
        <strain evidence="2">20-A016</strain>
    </source>
</reference>
<evidence type="ECO:0000256" key="1">
    <source>
        <dbReference type="SAM" id="Phobius"/>
    </source>
</evidence>
<feature type="transmembrane region" description="Helical" evidence="1">
    <location>
        <begin position="84"/>
        <end position="110"/>
    </location>
</feature>
<keyword evidence="3" id="KW-1185">Reference proteome</keyword>
<protein>
    <recommendedName>
        <fullName evidence="4">S-protein homolog</fullName>
    </recommendedName>
</protein>
<organism evidence="2 3">
    <name type="scientific">Bonamia ostreae</name>
    <dbReference type="NCBI Taxonomy" id="126728"/>
    <lineage>
        <taxon>Eukaryota</taxon>
        <taxon>Sar</taxon>
        <taxon>Rhizaria</taxon>
        <taxon>Endomyxa</taxon>
        <taxon>Ascetosporea</taxon>
        <taxon>Haplosporida</taxon>
        <taxon>Bonamia</taxon>
    </lineage>
</organism>
<dbReference type="Proteomes" id="UP001439008">
    <property type="component" value="Unassembled WGS sequence"/>
</dbReference>
<proteinExistence type="predicted"/>
<sequence>MECSIPTTFKENIQIVYQEENNFVGSEIKVKVVCEGKKDVYYYGNRLTKAFFMVCGTNGEYGGFEDEKLNFETIWCGPNYWRTLWLVLFGAFLLFMVTVTCVVYGFIVLFSKF</sequence>
<evidence type="ECO:0008006" key="4">
    <source>
        <dbReference type="Google" id="ProtNLM"/>
    </source>
</evidence>
<evidence type="ECO:0000313" key="2">
    <source>
        <dbReference type="EMBL" id="MES1918475.1"/>
    </source>
</evidence>
<keyword evidence="1" id="KW-0812">Transmembrane</keyword>